<dbReference type="PANTHER" id="PTHR43581">
    <property type="entry name" value="ATP/GTP PHOSPHATASE"/>
    <property type="match status" value="1"/>
</dbReference>
<dbReference type="InterPro" id="IPR027417">
    <property type="entry name" value="P-loop_NTPase"/>
</dbReference>
<feature type="region of interest" description="Disordered" evidence="1">
    <location>
        <begin position="453"/>
        <end position="473"/>
    </location>
</feature>
<dbReference type="Proteomes" id="UP000011682">
    <property type="component" value="Unassembled WGS sequence"/>
</dbReference>
<dbReference type="AlphaFoldDB" id="S9P5B3"/>
<dbReference type="GO" id="GO:0005524">
    <property type="term" value="F:ATP binding"/>
    <property type="evidence" value="ECO:0007669"/>
    <property type="project" value="InterPro"/>
</dbReference>
<dbReference type="Pfam" id="PF13304">
    <property type="entry name" value="AAA_21"/>
    <property type="match status" value="1"/>
</dbReference>
<dbReference type="Gene3D" id="3.40.50.300">
    <property type="entry name" value="P-loop containing nucleotide triphosphate hydrolases"/>
    <property type="match status" value="1"/>
</dbReference>
<dbReference type="InterPro" id="IPR051396">
    <property type="entry name" value="Bact_Antivir_Def_Nuclease"/>
</dbReference>
<evidence type="ECO:0000313" key="3">
    <source>
        <dbReference type="EMBL" id="EPX59600.1"/>
    </source>
</evidence>
<feature type="domain" description="ATPase AAA-type core" evidence="2">
    <location>
        <begin position="338"/>
        <end position="435"/>
    </location>
</feature>
<reference evidence="3" key="1">
    <citation type="submission" date="2013-05" db="EMBL/GenBank/DDBJ databases">
        <title>Genome assembly of Cystobacter fuscus DSM 2262.</title>
        <authorList>
            <person name="Sharma G."/>
            <person name="Khatri I."/>
            <person name="Kaur C."/>
            <person name="Mayilraj S."/>
            <person name="Subramanian S."/>
        </authorList>
    </citation>
    <scope>NUCLEOTIDE SEQUENCE [LARGE SCALE GENOMIC DNA]</scope>
    <source>
        <strain evidence="3">DSM 2262</strain>
    </source>
</reference>
<dbReference type="SUPFAM" id="SSF52540">
    <property type="entry name" value="P-loop containing nucleoside triphosphate hydrolases"/>
    <property type="match status" value="1"/>
</dbReference>
<evidence type="ECO:0000259" key="2">
    <source>
        <dbReference type="Pfam" id="PF13304"/>
    </source>
</evidence>
<feature type="compositionally biased region" description="Polar residues" evidence="1">
    <location>
        <begin position="464"/>
        <end position="473"/>
    </location>
</feature>
<evidence type="ECO:0000313" key="4">
    <source>
        <dbReference type="Proteomes" id="UP000011682"/>
    </source>
</evidence>
<name>S9P5B3_CYSF2</name>
<sequence>MGNHQLKAFEICGLHGDRDVRLETNSPVKILVDKNGSGKTTVLSTLFHMLTGRLNRLRRLNFSEISIEFDTGEKIKIESSLFGRPPQDLMEDRDQRTNRYQMLAIQIFDFLGERDFESLVNLLRRYPEGAAARNSKIMRASALLGASPKEIMVSIESFGREILRQNTARHTVSPLQELHNIYPYPVLYFPTYRRIEEDLHTLGYSEPDLPRDEQLIQFGMSDVQQRLEKITTQIRDSSIEWYSKINGRILTELIDGIQVTEEMRSSLQDAEALRIVLDRVGENIDEQHKKHILELIRTGRIQGDQYSPLVYFLSNLGKVYEQQRDKDNMIKDFVRVANSYLDDKEVVYNESKLQINIIHKKTGRRVDVERLSSGEKQIVSIFSRLYLSPHREYVILFDEPELSLSIEWQKRLLEDIVASHRCKLLIAATHSPFIFENSLDQYAGELTVTASEITENAKVDPEESTSSIEDGDE</sequence>
<dbReference type="eggNOG" id="COG3950">
    <property type="taxonomic scope" value="Bacteria"/>
</dbReference>
<evidence type="ECO:0000256" key="1">
    <source>
        <dbReference type="SAM" id="MobiDB-lite"/>
    </source>
</evidence>
<proteinExistence type="predicted"/>
<comment type="caution">
    <text evidence="3">The sequence shown here is derived from an EMBL/GenBank/DDBJ whole genome shotgun (WGS) entry which is preliminary data.</text>
</comment>
<protein>
    <submittedName>
        <fullName evidence="3">ATP/GTP-binding protein</fullName>
    </submittedName>
</protein>
<dbReference type="PANTHER" id="PTHR43581:SF2">
    <property type="entry name" value="EXCINUCLEASE ATPASE SUBUNIT"/>
    <property type="match status" value="1"/>
</dbReference>
<dbReference type="InterPro" id="IPR003959">
    <property type="entry name" value="ATPase_AAA_core"/>
</dbReference>
<dbReference type="GO" id="GO:0016887">
    <property type="term" value="F:ATP hydrolysis activity"/>
    <property type="evidence" value="ECO:0007669"/>
    <property type="project" value="InterPro"/>
</dbReference>
<gene>
    <name evidence="3" type="ORF">D187_002761</name>
</gene>
<keyword evidence="4" id="KW-1185">Reference proteome</keyword>
<accession>S9P5B3</accession>
<organism evidence="3 4">
    <name type="scientific">Cystobacter fuscus (strain ATCC 25194 / DSM 2262 / NBRC 100088 / M29)</name>
    <dbReference type="NCBI Taxonomy" id="1242864"/>
    <lineage>
        <taxon>Bacteria</taxon>
        <taxon>Pseudomonadati</taxon>
        <taxon>Myxococcota</taxon>
        <taxon>Myxococcia</taxon>
        <taxon>Myxococcales</taxon>
        <taxon>Cystobacterineae</taxon>
        <taxon>Archangiaceae</taxon>
        <taxon>Cystobacter</taxon>
    </lineage>
</organism>
<dbReference type="EMBL" id="ANAH02000016">
    <property type="protein sequence ID" value="EPX59600.1"/>
    <property type="molecule type" value="Genomic_DNA"/>
</dbReference>